<proteinExistence type="predicted"/>
<reference evidence="2" key="1">
    <citation type="submission" date="2022-03" db="EMBL/GenBank/DDBJ databases">
        <authorList>
            <person name="Lindestad O."/>
        </authorList>
    </citation>
    <scope>NUCLEOTIDE SEQUENCE</scope>
</reference>
<dbReference type="Proteomes" id="UP000838756">
    <property type="component" value="Unassembled WGS sequence"/>
</dbReference>
<feature type="compositionally biased region" description="Basic and acidic residues" evidence="1">
    <location>
        <begin position="47"/>
        <end position="56"/>
    </location>
</feature>
<evidence type="ECO:0000313" key="3">
    <source>
        <dbReference type="Proteomes" id="UP000838756"/>
    </source>
</evidence>
<evidence type="ECO:0000313" key="2">
    <source>
        <dbReference type="EMBL" id="CAH2232893.1"/>
    </source>
</evidence>
<organism evidence="2 3">
    <name type="scientific">Pararge aegeria aegeria</name>
    <dbReference type="NCBI Taxonomy" id="348720"/>
    <lineage>
        <taxon>Eukaryota</taxon>
        <taxon>Metazoa</taxon>
        <taxon>Ecdysozoa</taxon>
        <taxon>Arthropoda</taxon>
        <taxon>Hexapoda</taxon>
        <taxon>Insecta</taxon>
        <taxon>Pterygota</taxon>
        <taxon>Neoptera</taxon>
        <taxon>Endopterygota</taxon>
        <taxon>Lepidoptera</taxon>
        <taxon>Glossata</taxon>
        <taxon>Ditrysia</taxon>
        <taxon>Papilionoidea</taxon>
        <taxon>Nymphalidae</taxon>
        <taxon>Satyrinae</taxon>
        <taxon>Satyrini</taxon>
        <taxon>Parargina</taxon>
        <taxon>Pararge</taxon>
    </lineage>
</organism>
<gene>
    <name evidence="2" type="primary">jg1212</name>
    <name evidence="2" type="ORF">PAEG_LOCUS11065</name>
</gene>
<protein>
    <submittedName>
        <fullName evidence="2">Jg1212 protein</fullName>
    </submittedName>
</protein>
<keyword evidence="3" id="KW-1185">Reference proteome</keyword>
<dbReference type="EMBL" id="CAKXAJ010024922">
    <property type="protein sequence ID" value="CAH2232893.1"/>
    <property type="molecule type" value="Genomic_DNA"/>
</dbReference>
<sequence>MIARSETTPRAQVDRIKRYSSWRASDRADDSKWRSEIKINVSQTHLPMERDSHTDQTAEPVTPAIRPVGARLSRDGAHGL</sequence>
<accession>A0A8S4R7L5</accession>
<feature type="region of interest" description="Disordered" evidence="1">
    <location>
        <begin position="44"/>
        <end position="80"/>
    </location>
</feature>
<comment type="caution">
    <text evidence="2">The sequence shown here is derived from an EMBL/GenBank/DDBJ whole genome shotgun (WGS) entry which is preliminary data.</text>
</comment>
<dbReference type="AlphaFoldDB" id="A0A8S4R7L5"/>
<name>A0A8S4R7L5_9NEOP</name>
<evidence type="ECO:0000256" key="1">
    <source>
        <dbReference type="SAM" id="MobiDB-lite"/>
    </source>
</evidence>